<dbReference type="InterPro" id="IPR029063">
    <property type="entry name" value="SAM-dependent_MTases_sf"/>
</dbReference>
<dbReference type="Proteomes" id="UP000466514">
    <property type="component" value="Chromosome"/>
</dbReference>
<dbReference type="GO" id="GO:0003677">
    <property type="term" value="F:DNA binding"/>
    <property type="evidence" value="ECO:0007669"/>
    <property type="project" value="UniProtKB-KW"/>
</dbReference>
<comment type="catalytic activity">
    <reaction evidence="8">
        <text>a 2'-deoxycytidine in DNA + S-adenosyl-L-methionine = an N(4)-methyl-2'-deoxycytidine in DNA + S-adenosyl-L-homocysteine + H(+)</text>
        <dbReference type="Rhea" id="RHEA:16857"/>
        <dbReference type="Rhea" id="RHEA-COMP:11369"/>
        <dbReference type="Rhea" id="RHEA-COMP:13674"/>
        <dbReference type="ChEBI" id="CHEBI:15378"/>
        <dbReference type="ChEBI" id="CHEBI:57856"/>
        <dbReference type="ChEBI" id="CHEBI:59789"/>
        <dbReference type="ChEBI" id="CHEBI:85452"/>
        <dbReference type="ChEBI" id="CHEBI:137933"/>
        <dbReference type="EC" id="2.1.1.113"/>
    </reaction>
</comment>
<evidence type="ECO:0000256" key="7">
    <source>
        <dbReference type="ARBA" id="ARBA00023125"/>
    </source>
</evidence>
<evidence type="ECO:0000259" key="9">
    <source>
        <dbReference type="Pfam" id="PF01555"/>
    </source>
</evidence>
<dbReference type="AlphaFoldDB" id="A0A7I7M349"/>
<keyword evidence="3" id="KW-0489">Methyltransferase</keyword>
<feature type="domain" description="DNA methylase N-4/N-6" evidence="9">
    <location>
        <begin position="57"/>
        <end position="90"/>
    </location>
</feature>
<reference evidence="10 11" key="1">
    <citation type="journal article" date="2019" name="Emerg. Microbes Infect.">
        <title>Comprehensive subspecies identification of 175 nontuberculous mycobacteria species based on 7547 genomic profiles.</title>
        <authorList>
            <person name="Matsumoto Y."/>
            <person name="Kinjo T."/>
            <person name="Motooka D."/>
            <person name="Nabeya D."/>
            <person name="Jung N."/>
            <person name="Uechi K."/>
            <person name="Horii T."/>
            <person name="Iida T."/>
            <person name="Fujita J."/>
            <person name="Nakamura S."/>
        </authorList>
    </citation>
    <scope>NUCLEOTIDE SEQUENCE [LARGE SCALE GENOMIC DNA]</scope>
    <source>
        <strain evidence="10 11">JCM 13323</strain>
    </source>
</reference>
<evidence type="ECO:0000256" key="5">
    <source>
        <dbReference type="ARBA" id="ARBA00022691"/>
    </source>
</evidence>
<evidence type="ECO:0000256" key="1">
    <source>
        <dbReference type="ARBA" id="ARBA00010203"/>
    </source>
</evidence>
<organism evidence="10 11">
    <name type="scientific">Mycolicibacterium psychrotolerans</name>
    <dbReference type="NCBI Taxonomy" id="216929"/>
    <lineage>
        <taxon>Bacteria</taxon>
        <taxon>Bacillati</taxon>
        <taxon>Actinomycetota</taxon>
        <taxon>Actinomycetes</taxon>
        <taxon>Mycobacteriales</taxon>
        <taxon>Mycobacteriaceae</taxon>
        <taxon>Mycolicibacterium</taxon>
    </lineage>
</organism>
<dbReference type="REBASE" id="374357">
    <property type="entry name" value="M1.Mps13323ORF560P"/>
</dbReference>
<keyword evidence="6" id="KW-0680">Restriction system</keyword>
<evidence type="ECO:0000256" key="8">
    <source>
        <dbReference type="ARBA" id="ARBA00049120"/>
    </source>
</evidence>
<dbReference type="KEGG" id="mpsc:MPSYJ_00560"/>
<evidence type="ECO:0000313" key="10">
    <source>
        <dbReference type="EMBL" id="BBX66595.1"/>
    </source>
</evidence>
<accession>A0A7I7M349</accession>
<evidence type="ECO:0000313" key="11">
    <source>
        <dbReference type="Proteomes" id="UP000466514"/>
    </source>
</evidence>
<evidence type="ECO:0000256" key="3">
    <source>
        <dbReference type="ARBA" id="ARBA00022603"/>
    </source>
</evidence>
<dbReference type="Pfam" id="PF01555">
    <property type="entry name" value="N6_N4_Mtase"/>
    <property type="match status" value="1"/>
</dbReference>
<dbReference type="PROSITE" id="PS00093">
    <property type="entry name" value="N4_MTASE"/>
    <property type="match status" value="1"/>
</dbReference>
<keyword evidence="11" id="KW-1185">Reference proteome</keyword>
<dbReference type="GO" id="GO:0009307">
    <property type="term" value="P:DNA restriction-modification system"/>
    <property type="evidence" value="ECO:0007669"/>
    <property type="project" value="UniProtKB-KW"/>
</dbReference>
<dbReference type="GO" id="GO:0015667">
    <property type="term" value="F:site-specific DNA-methyltransferase (cytosine-N4-specific) activity"/>
    <property type="evidence" value="ECO:0007669"/>
    <property type="project" value="UniProtKB-EC"/>
</dbReference>
<gene>
    <name evidence="10" type="ORF">MPSYJ_00560</name>
</gene>
<dbReference type="EMBL" id="AP022574">
    <property type="protein sequence ID" value="BBX66595.1"/>
    <property type="molecule type" value="Genomic_DNA"/>
</dbReference>
<dbReference type="GO" id="GO:0008170">
    <property type="term" value="F:N-methyltransferase activity"/>
    <property type="evidence" value="ECO:0007669"/>
    <property type="project" value="InterPro"/>
</dbReference>
<dbReference type="RefSeq" id="WP_163719701.1">
    <property type="nucleotide sequence ID" value="NZ_AP022574.1"/>
</dbReference>
<dbReference type="Gene3D" id="3.40.50.150">
    <property type="entry name" value="Vaccinia Virus protein VP39"/>
    <property type="match status" value="2"/>
</dbReference>
<dbReference type="SUPFAM" id="SSF53335">
    <property type="entry name" value="S-adenosyl-L-methionine-dependent methyltransferases"/>
    <property type="match status" value="2"/>
</dbReference>
<evidence type="ECO:0000256" key="2">
    <source>
        <dbReference type="ARBA" id="ARBA00012185"/>
    </source>
</evidence>
<name>A0A7I7M349_9MYCO</name>
<sequence>MAPTTPPSPVRRRVGIDRPNGLGVFGANMARPFHRWYPFVEGYSADLVERALIEQTADGTVLDPFGGSGTTALAAAMLGRDSVFAEVNPYMAWVADVKVNQSRRVAAEGTTDELRALADELSGNLPPADENHPLLVADRRRGYFPPGVGEQAVSIHAVIEKVLSGGAREVARLALGSSLVPASNMVRRTDLRKRVASDPAPNSLIATVAERLRNFGQDIDGSARAIKGSVKQIAGDVRDTWTEDPRVSVVVTSPPYLNGTNYCRNTKLELLALGFIASERELMNLRVSMISAGINNVSKRRSQPKIIDCVESVAQQLDQVAYDMRIPTLVRTYFSDMSDALAQVRRYAVDGARMYFDIGDSRYCSIHVPTHTILRQIAEAEGWRFLDEEVLRTRRSYDGSQLTQVLMHFEAV</sequence>
<dbReference type="EC" id="2.1.1.113" evidence="2"/>
<keyword evidence="4" id="KW-0808">Transferase</keyword>
<dbReference type="InterPro" id="IPR017985">
    <property type="entry name" value="MeTrfase_CN4_CS"/>
</dbReference>
<comment type="similarity">
    <text evidence="1">Belongs to the N(4)/N(6)-methyltransferase family. N(4) subfamily.</text>
</comment>
<keyword evidence="5" id="KW-0949">S-adenosyl-L-methionine</keyword>
<dbReference type="InterPro" id="IPR002941">
    <property type="entry name" value="DNA_methylase_N4/N6"/>
</dbReference>
<evidence type="ECO:0000256" key="4">
    <source>
        <dbReference type="ARBA" id="ARBA00022679"/>
    </source>
</evidence>
<protein>
    <recommendedName>
        <fullName evidence="2">site-specific DNA-methyltransferase (cytosine-N(4)-specific)</fullName>
        <ecNumber evidence="2">2.1.1.113</ecNumber>
    </recommendedName>
</protein>
<evidence type="ECO:0000256" key="6">
    <source>
        <dbReference type="ARBA" id="ARBA00022747"/>
    </source>
</evidence>
<proteinExistence type="inferred from homology"/>
<keyword evidence="7" id="KW-0238">DNA-binding</keyword>
<dbReference type="GO" id="GO:0032259">
    <property type="term" value="P:methylation"/>
    <property type="evidence" value="ECO:0007669"/>
    <property type="project" value="UniProtKB-KW"/>
</dbReference>